<dbReference type="Proteomes" id="UP000189004">
    <property type="component" value="Unassembled WGS sequence"/>
</dbReference>
<evidence type="ECO:0000256" key="2">
    <source>
        <dbReference type="SAM" id="SignalP"/>
    </source>
</evidence>
<dbReference type="OrthoDB" id="2449873at2"/>
<reference evidence="4" key="1">
    <citation type="submission" date="2016-08" db="EMBL/GenBank/DDBJ databases">
        <authorList>
            <person name="Tokovenko B."/>
            <person name="Kalinowski J."/>
        </authorList>
    </citation>
    <scope>NUCLEOTIDE SEQUENCE [LARGE SCALE GENOMIC DNA]</scope>
    <source>
        <strain evidence="4">UTMC102</strain>
    </source>
</reference>
<evidence type="ECO:0000313" key="3">
    <source>
        <dbReference type="EMBL" id="OOC53544.1"/>
    </source>
</evidence>
<name>A0A1V3BYB5_9ACTN</name>
<dbReference type="RefSeq" id="WP_143832870.1">
    <property type="nucleotide sequence ID" value="NZ_MCOK01000001.1"/>
</dbReference>
<organism evidence="3 4">
    <name type="scientific">Nocardiopsis sinuspersici</name>
    <dbReference type="NCBI Taxonomy" id="501010"/>
    <lineage>
        <taxon>Bacteria</taxon>
        <taxon>Bacillati</taxon>
        <taxon>Actinomycetota</taxon>
        <taxon>Actinomycetes</taxon>
        <taxon>Streptosporangiales</taxon>
        <taxon>Nocardiopsidaceae</taxon>
        <taxon>Nocardiopsis</taxon>
    </lineage>
</organism>
<dbReference type="EMBL" id="MCOK01000001">
    <property type="protein sequence ID" value="OOC53544.1"/>
    <property type="molecule type" value="Genomic_DNA"/>
</dbReference>
<dbReference type="STRING" id="501010.NOSIN_06790"/>
<proteinExistence type="predicted"/>
<keyword evidence="4" id="KW-1185">Reference proteome</keyword>
<feature type="chain" id="PRO_5012053192" evidence="2">
    <location>
        <begin position="29"/>
        <end position="172"/>
    </location>
</feature>
<comment type="caution">
    <text evidence="3">The sequence shown here is derived from an EMBL/GenBank/DDBJ whole genome shotgun (WGS) entry which is preliminary data.</text>
</comment>
<sequence>MPPALTRLAATALTGTVLAVLAPVGAHADGTVDRELASTKKALDVYVDEERALADGYLPDGECVESAEGVMGHHYVRWDRIDRELDARAPEALVYQPDGYGGRELVAVEYFYADEDQDVSTDDDRPRLFGQPFDGPSEPQAPGLPVNYSLHVWLWQENPDGLFSPWNPRGSC</sequence>
<feature type="region of interest" description="Disordered" evidence="1">
    <location>
        <begin position="118"/>
        <end position="141"/>
    </location>
</feature>
<accession>A0A1V3BYB5</accession>
<evidence type="ECO:0000313" key="4">
    <source>
        <dbReference type="Proteomes" id="UP000189004"/>
    </source>
</evidence>
<feature type="signal peptide" evidence="2">
    <location>
        <begin position="1"/>
        <end position="28"/>
    </location>
</feature>
<protein>
    <submittedName>
        <fullName evidence="3">Uncharacterized protein</fullName>
    </submittedName>
</protein>
<gene>
    <name evidence="3" type="ORF">NOSIN_06790</name>
</gene>
<dbReference type="AlphaFoldDB" id="A0A1V3BYB5"/>
<keyword evidence="2" id="KW-0732">Signal</keyword>
<evidence type="ECO:0000256" key="1">
    <source>
        <dbReference type="SAM" id="MobiDB-lite"/>
    </source>
</evidence>